<accession>A0A0C2MN09</accession>
<protein>
    <submittedName>
        <fullName evidence="1">Uncharacterized protein</fullName>
    </submittedName>
</protein>
<reference evidence="1 2" key="1">
    <citation type="submission" date="2014-12" db="EMBL/GenBank/DDBJ databases">
        <title>Whole genome sequence of Candidatus Rickettsia asemboensis strain NMRCii isolated from cat fleas in west Kenya.</title>
        <authorList>
            <person name="Jima D."/>
            <person name="Luce-Fedrow A."/>
            <person name="Yang Y."/>
            <person name="Maina A.N."/>
            <person name="Snesrud E.C."/>
            <person name="Jarman R.G."/>
            <person name="Richards A.L."/>
            <person name="Hang J."/>
        </authorList>
    </citation>
    <scope>NUCLEOTIDE SEQUENCE [LARGE SCALE GENOMIC DNA]</scope>
    <source>
        <strain evidence="1 2">NMRCii</strain>
    </source>
</reference>
<proteinExistence type="predicted"/>
<gene>
    <name evidence="1" type="ORF">SB78_04730</name>
</gene>
<name>A0A0C2MN09_9RICK</name>
<organism evidence="1 2">
    <name type="scientific">Rickettsia asembonensis</name>
    <dbReference type="NCBI Taxonomy" id="1068590"/>
    <lineage>
        <taxon>Bacteria</taxon>
        <taxon>Pseudomonadati</taxon>
        <taxon>Pseudomonadota</taxon>
        <taxon>Alphaproteobacteria</taxon>
        <taxon>Rickettsiales</taxon>
        <taxon>Rickettsiaceae</taxon>
        <taxon>Rickettsieae</taxon>
        <taxon>Rickettsia</taxon>
        <taxon>spotted fever group</taxon>
    </lineage>
</organism>
<evidence type="ECO:0000313" key="2">
    <source>
        <dbReference type="Proteomes" id="UP000031952"/>
    </source>
</evidence>
<sequence length="68" mass="7941">MLSAEEIESIISNYPLLEILASSYSRENNINEARIIVRRLFEIARNYYEDDKQKGINELEAINYTKAT</sequence>
<dbReference type="AlphaFoldDB" id="A0A0C2MN09"/>
<comment type="caution">
    <text evidence="1">The sequence shown here is derived from an EMBL/GenBank/DDBJ whole genome shotgun (WGS) entry which is preliminary data.</text>
</comment>
<evidence type="ECO:0000313" key="1">
    <source>
        <dbReference type="EMBL" id="KIJ88586.1"/>
    </source>
</evidence>
<keyword evidence="2" id="KW-1185">Reference proteome</keyword>
<dbReference type="RefSeq" id="WP_041078966.1">
    <property type="nucleotide sequence ID" value="NZ_JWSW01000038.1"/>
</dbReference>
<dbReference type="EMBL" id="JWSW01000038">
    <property type="protein sequence ID" value="KIJ88586.1"/>
    <property type="molecule type" value="Genomic_DNA"/>
</dbReference>
<dbReference type="Proteomes" id="UP000031952">
    <property type="component" value="Unassembled WGS sequence"/>
</dbReference>